<evidence type="ECO:0000256" key="4">
    <source>
        <dbReference type="HAMAP-Rule" id="MF_01854"/>
    </source>
</evidence>
<comment type="pathway">
    <text evidence="4">Carbohydrate biosynthesis; gluconeogenesis.</text>
</comment>
<dbReference type="EMBL" id="JACRTL010000007">
    <property type="protein sequence ID" value="MBC8611665.1"/>
    <property type="molecule type" value="Genomic_DNA"/>
</dbReference>
<comment type="caution">
    <text evidence="5">The sequence shown here is derived from an EMBL/GenBank/DDBJ whole genome shotgun (WGS) entry which is preliminary data.</text>
</comment>
<evidence type="ECO:0000256" key="2">
    <source>
        <dbReference type="ARBA" id="ARBA00023211"/>
    </source>
</evidence>
<dbReference type="SUPFAM" id="SSF56300">
    <property type="entry name" value="Metallo-dependent phosphatases"/>
    <property type="match status" value="1"/>
</dbReference>
<dbReference type="Pfam" id="PF06874">
    <property type="entry name" value="FBPase_2"/>
    <property type="match status" value="1"/>
</dbReference>
<protein>
    <recommendedName>
        <fullName evidence="4">Fructose-1,6-bisphosphatase class 3</fullName>
        <shortName evidence="4">FBPase class 3</shortName>
        <ecNumber evidence="4">3.1.3.11</ecNumber>
    </recommendedName>
    <alternativeName>
        <fullName evidence="4">D-fructose-1,6-bisphosphate 1-phosphohydrolase class 3</fullName>
    </alternativeName>
</protein>
<organism evidence="5 6">
    <name type="scientific">Massiliimalia timonensis</name>
    <dbReference type="NCBI Taxonomy" id="1987501"/>
    <lineage>
        <taxon>Bacteria</taxon>
        <taxon>Bacillati</taxon>
        <taxon>Bacillota</taxon>
        <taxon>Clostridia</taxon>
        <taxon>Eubacteriales</taxon>
        <taxon>Oscillospiraceae</taxon>
        <taxon>Massiliimalia</taxon>
    </lineage>
</organism>
<gene>
    <name evidence="4" type="primary">fbp</name>
    <name evidence="5" type="ORF">H8702_11245</name>
</gene>
<evidence type="ECO:0000313" key="6">
    <source>
        <dbReference type="Proteomes" id="UP000632659"/>
    </source>
</evidence>
<proteinExistence type="inferred from homology"/>
<evidence type="ECO:0000256" key="1">
    <source>
        <dbReference type="ARBA" id="ARBA00022801"/>
    </source>
</evidence>
<dbReference type="HAMAP" id="MF_01854">
    <property type="entry name" value="FBPase_class3"/>
    <property type="match status" value="1"/>
</dbReference>
<dbReference type="UniPathway" id="UPA00138"/>
<keyword evidence="6" id="KW-1185">Reference proteome</keyword>
<dbReference type="Proteomes" id="UP000632659">
    <property type="component" value="Unassembled WGS sequence"/>
</dbReference>
<keyword evidence="1 4" id="KW-0378">Hydrolase</keyword>
<dbReference type="AlphaFoldDB" id="A0A8J6TXS7"/>
<dbReference type="RefSeq" id="WP_178085720.1">
    <property type="nucleotide sequence ID" value="NZ_FYDD01000004.1"/>
</dbReference>
<comment type="catalytic activity">
    <reaction evidence="4">
        <text>beta-D-fructose 1,6-bisphosphate + H2O = beta-D-fructose 6-phosphate + phosphate</text>
        <dbReference type="Rhea" id="RHEA:11064"/>
        <dbReference type="ChEBI" id="CHEBI:15377"/>
        <dbReference type="ChEBI" id="CHEBI:32966"/>
        <dbReference type="ChEBI" id="CHEBI:43474"/>
        <dbReference type="ChEBI" id="CHEBI:57634"/>
        <dbReference type="EC" id="3.1.3.11"/>
    </reaction>
</comment>
<evidence type="ECO:0000256" key="3">
    <source>
        <dbReference type="ARBA" id="ARBA00023277"/>
    </source>
</evidence>
<dbReference type="InterPro" id="IPR009164">
    <property type="entry name" value="FBPtase_class3"/>
</dbReference>
<dbReference type="InterPro" id="IPR029052">
    <property type="entry name" value="Metallo-depent_PP-like"/>
</dbReference>
<dbReference type="GO" id="GO:0042132">
    <property type="term" value="F:fructose 1,6-bisphosphate 1-phosphatase activity"/>
    <property type="evidence" value="ECO:0007669"/>
    <property type="project" value="UniProtKB-UniRule"/>
</dbReference>
<dbReference type="EC" id="3.1.3.11" evidence="4"/>
<sequence length="670" mass="77672">MPYEKRTFTQDEIKYLTLLSNTYPTVQQVCTELINLKAILNLPKGTEHFMSDLHGEYAAFYHILNNGSGVIREKVNRLFGEEKDEQWRSDFCTLIYYPEQKLSMIREEGKNTEAWYEETLYRLIDLCKLLSSKYTRQKVREALPAEYSYIIDELLHAQPDEDDNQLVYHRKIIETIIGIQNSDDFIIALASLVKRLAVDRLHIVGDIFDRGPRADSIVDMLMQYHSVDIEWGNHDILWMGAAAGSRACMMTVVRNSVAYHNLATLENGYGVSIRPLSDFAGRAYPECDSPHKALLKAVSVILFKLEGQVIRRHPEYNMDSRMLLEQMDLACGTVTIDGKVYPLKDTVFPTINWADPYALSEEEERIMHGLARAFRGSERLQRHTRFLYERGSMYRIYNQNLLFHGCIPMDENGDLAVVTHQEKRMRGKEYMDYCDRKARRAYLTEISEEERQDCQDFMWYLWCGKESPLFGRSKMTTFERMLVADESSWTEEKNPYYRHYQSEAACVRILENFGLTSPYSHIINGHVPVRAIEGESPVKANGRLIVIDGGFCKAYHSRTGIAGYTLIYNSHGMRIMSHQAFENTKAAILENRDIESSSEVFETELSRVMVSDTDHGNKLSNRIYDLTLLLNAYRQGVLTPKFSRRQDISLRYPGDEQDLMKELRERSRSL</sequence>
<accession>A0A8J6TXS7</accession>
<keyword evidence="3 4" id="KW-0119">Carbohydrate metabolism</keyword>
<evidence type="ECO:0000313" key="5">
    <source>
        <dbReference type="EMBL" id="MBC8611665.1"/>
    </source>
</evidence>
<reference evidence="5" key="1">
    <citation type="submission" date="2020-08" db="EMBL/GenBank/DDBJ databases">
        <title>Genome public.</title>
        <authorList>
            <person name="Liu C."/>
            <person name="Sun Q."/>
        </authorList>
    </citation>
    <scope>NUCLEOTIDE SEQUENCE</scope>
    <source>
        <strain evidence="5">NSJ-15</strain>
    </source>
</reference>
<dbReference type="PIRSF" id="PIRSF000906">
    <property type="entry name" value="FBPtase_Bacill"/>
    <property type="match status" value="1"/>
</dbReference>
<dbReference type="GO" id="GO:0006094">
    <property type="term" value="P:gluconeogenesis"/>
    <property type="evidence" value="ECO:0007669"/>
    <property type="project" value="UniProtKB-UniRule"/>
</dbReference>
<comment type="similarity">
    <text evidence="4">Belongs to the FBPase class 3 family.</text>
</comment>
<dbReference type="Gene3D" id="3.60.21.10">
    <property type="match status" value="1"/>
</dbReference>
<name>A0A8J6TXS7_9FIRM</name>
<keyword evidence="2 4" id="KW-0464">Manganese</keyword>
<comment type="cofactor">
    <cofactor evidence="4">
        <name>Mn(2+)</name>
        <dbReference type="ChEBI" id="CHEBI:29035"/>
    </cofactor>
</comment>